<dbReference type="InterPro" id="IPR054054">
    <property type="entry name" value="Ng_1-3-like"/>
</dbReference>
<reference evidence="2 3" key="1">
    <citation type="journal article" date="2007" name="Nature">
        <title>Evolution of genes and genomes on the Drosophila phylogeny.</title>
        <authorList>
            <consortium name="Drosophila 12 Genomes Consortium"/>
            <person name="Clark A.G."/>
            <person name="Eisen M.B."/>
            <person name="Smith D.R."/>
            <person name="Bergman C.M."/>
            <person name="Oliver B."/>
            <person name="Markow T.A."/>
            <person name="Kaufman T.C."/>
            <person name="Kellis M."/>
            <person name="Gelbart W."/>
            <person name="Iyer V.N."/>
            <person name="Pollard D.A."/>
            <person name="Sackton T.B."/>
            <person name="Larracuente A.M."/>
            <person name="Singh N.D."/>
            <person name="Abad J.P."/>
            <person name="Abt D.N."/>
            <person name="Adryan B."/>
            <person name="Aguade M."/>
            <person name="Akashi H."/>
            <person name="Anderson W.W."/>
            <person name="Aquadro C.F."/>
            <person name="Ardell D.H."/>
            <person name="Arguello R."/>
            <person name="Artieri C.G."/>
            <person name="Barbash D.A."/>
            <person name="Barker D."/>
            <person name="Barsanti P."/>
            <person name="Batterham P."/>
            <person name="Batzoglou S."/>
            <person name="Begun D."/>
            <person name="Bhutkar A."/>
            <person name="Blanco E."/>
            <person name="Bosak S.A."/>
            <person name="Bradley R.K."/>
            <person name="Brand A.D."/>
            <person name="Brent M.R."/>
            <person name="Brooks A.N."/>
            <person name="Brown R.H."/>
            <person name="Butlin R.K."/>
            <person name="Caggese C."/>
            <person name="Calvi B.R."/>
            <person name="Bernardo de Carvalho A."/>
            <person name="Caspi A."/>
            <person name="Castrezana S."/>
            <person name="Celniker S.E."/>
            <person name="Chang J.L."/>
            <person name="Chapple C."/>
            <person name="Chatterji S."/>
            <person name="Chinwalla A."/>
            <person name="Civetta A."/>
            <person name="Clifton S.W."/>
            <person name="Comeron J.M."/>
            <person name="Costello J.C."/>
            <person name="Coyne J.A."/>
            <person name="Daub J."/>
            <person name="David R.G."/>
            <person name="Delcher A.L."/>
            <person name="Delehaunty K."/>
            <person name="Do C.B."/>
            <person name="Ebling H."/>
            <person name="Edwards K."/>
            <person name="Eickbush T."/>
            <person name="Evans J.D."/>
            <person name="Filipski A."/>
            <person name="Findeiss S."/>
            <person name="Freyhult E."/>
            <person name="Fulton L."/>
            <person name="Fulton R."/>
            <person name="Garcia A.C."/>
            <person name="Gardiner A."/>
            <person name="Garfield D.A."/>
            <person name="Garvin B.E."/>
            <person name="Gibson G."/>
            <person name="Gilbert D."/>
            <person name="Gnerre S."/>
            <person name="Godfrey J."/>
            <person name="Good R."/>
            <person name="Gotea V."/>
            <person name="Gravely B."/>
            <person name="Greenberg A.J."/>
            <person name="Griffiths-Jones S."/>
            <person name="Gross S."/>
            <person name="Guigo R."/>
            <person name="Gustafson E.A."/>
            <person name="Haerty W."/>
            <person name="Hahn M.W."/>
            <person name="Halligan D.L."/>
            <person name="Halpern A.L."/>
            <person name="Halter G.M."/>
            <person name="Han M.V."/>
            <person name="Heger A."/>
            <person name="Hillier L."/>
            <person name="Hinrichs A.S."/>
            <person name="Holmes I."/>
            <person name="Hoskins R.A."/>
            <person name="Hubisz M.J."/>
            <person name="Hultmark D."/>
            <person name="Huntley M.A."/>
            <person name="Jaffe D.B."/>
            <person name="Jagadeeshan S."/>
            <person name="Jeck W.R."/>
            <person name="Johnson J."/>
            <person name="Jones C.D."/>
            <person name="Jordan W.C."/>
            <person name="Karpen G.H."/>
            <person name="Kataoka E."/>
            <person name="Keightley P.D."/>
            <person name="Kheradpour P."/>
            <person name="Kirkness E.F."/>
            <person name="Koerich L.B."/>
            <person name="Kristiansen K."/>
            <person name="Kudrna D."/>
            <person name="Kulathinal R.J."/>
            <person name="Kumar S."/>
            <person name="Kwok R."/>
            <person name="Lander E."/>
            <person name="Langley C.H."/>
            <person name="Lapoint R."/>
            <person name="Lazzaro B.P."/>
            <person name="Lee S.J."/>
            <person name="Levesque L."/>
            <person name="Li R."/>
            <person name="Lin C.F."/>
            <person name="Lin M.F."/>
            <person name="Lindblad-Toh K."/>
            <person name="Llopart A."/>
            <person name="Long M."/>
            <person name="Low L."/>
            <person name="Lozovsky E."/>
            <person name="Lu J."/>
            <person name="Luo M."/>
            <person name="Machado C.A."/>
            <person name="Makalowski W."/>
            <person name="Marzo M."/>
            <person name="Matsuda M."/>
            <person name="Matzkin L."/>
            <person name="McAllister B."/>
            <person name="McBride C.S."/>
            <person name="McKernan B."/>
            <person name="McKernan K."/>
            <person name="Mendez-Lago M."/>
            <person name="Minx P."/>
            <person name="Mollenhauer M.U."/>
            <person name="Montooth K."/>
            <person name="Mount S.M."/>
            <person name="Mu X."/>
            <person name="Myers E."/>
            <person name="Negre B."/>
            <person name="Newfeld S."/>
            <person name="Nielsen R."/>
            <person name="Noor M.A."/>
            <person name="O'Grady P."/>
            <person name="Pachter L."/>
            <person name="Papaceit M."/>
            <person name="Parisi M.J."/>
            <person name="Parisi M."/>
            <person name="Parts L."/>
            <person name="Pedersen J.S."/>
            <person name="Pesole G."/>
            <person name="Phillippy A.M."/>
            <person name="Ponting C.P."/>
            <person name="Pop M."/>
            <person name="Porcelli D."/>
            <person name="Powell J.R."/>
            <person name="Prohaska S."/>
            <person name="Pruitt K."/>
            <person name="Puig M."/>
            <person name="Quesneville H."/>
            <person name="Ram K.R."/>
            <person name="Rand D."/>
            <person name="Rasmussen M.D."/>
            <person name="Reed L.K."/>
            <person name="Reenan R."/>
            <person name="Reily A."/>
            <person name="Remington K.A."/>
            <person name="Rieger T.T."/>
            <person name="Ritchie M.G."/>
            <person name="Robin C."/>
            <person name="Rogers Y.H."/>
            <person name="Rohde C."/>
            <person name="Rozas J."/>
            <person name="Rubenfield M.J."/>
            <person name="Ruiz A."/>
            <person name="Russo S."/>
            <person name="Salzberg S.L."/>
            <person name="Sanchez-Gracia A."/>
            <person name="Saranga D.J."/>
            <person name="Sato H."/>
            <person name="Schaeffer S.W."/>
            <person name="Schatz M.C."/>
            <person name="Schlenke T."/>
            <person name="Schwartz R."/>
            <person name="Segarra C."/>
            <person name="Singh R.S."/>
            <person name="Sirot L."/>
            <person name="Sirota M."/>
            <person name="Sisneros N.B."/>
            <person name="Smith C.D."/>
            <person name="Smith T.F."/>
            <person name="Spieth J."/>
            <person name="Stage D.E."/>
            <person name="Stark A."/>
            <person name="Stephan W."/>
            <person name="Strausberg R.L."/>
            <person name="Strempel S."/>
            <person name="Sturgill D."/>
            <person name="Sutton G."/>
            <person name="Sutton G.G."/>
            <person name="Tao W."/>
            <person name="Teichmann S."/>
            <person name="Tobari Y.N."/>
            <person name="Tomimura Y."/>
            <person name="Tsolas J.M."/>
            <person name="Valente V.L."/>
            <person name="Venter E."/>
            <person name="Venter J.C."/>
            <person name="Vicario S."/>
            <person name="Vieira F.G."/>
            <person name="Vilella A.J."/>
            <person name="Villasante A."/>
            <person name="Walenz B."/>
            <person name="Wang J."/>
            <person name="Wasserman M."/>
            <person name="Watts T."/>
            <person name="Wilson D."/>
            <person name="Wilson R.K."/>
            <person name="Wing R.A."/>
            <person name="Wolfner M.F."/>
            <person name="Wong A."/>
            <person name="Wong G.K."/>
            <person name="Wu C.I."/>
            <person name="Wu G."/>
            <person name="Yamamoto D."/>
            <person name="Yang H.P."/>
            <person name="Yang S.P."/>
            <person name="Yorke J.A."/>
            <person name="Yoshida K."/>
            <person name="Zdobnov E."/>
            <person name="Zhang P."/>
            <person name="Zhang Y."/>
            <person name="Zimin A.V."/>
            <person name="Baldwin J."/>
            <person name="Abdouelleil A."/>
            <person name="Abdulkadir J."/>
            <person name="Abebe A."/>
            <person name="Abera B."/>
            <person name="Abreu J."/>
            <person name="Acer S.C."/>
            <person name="Aftuck L."/>
            <person name="Alexander A."/>
            <person name="An P."/>
            <person name="Anderson E."/>
            <person name="Anderson S."/>
            <person name="Arachi H."/>
            <person name="Azer M."/>
            <person name="Bachantsang P."/>
            <person name="Barry A."/>
            <person name="Bayul T."/>
            <person name="Berlin A."/>
            <person name="Bessette D."/>
            <person name="Bloom T."/>
            <person name="Blye J."/>
            <person name="Boguslavskiy L."/>
            <person name="Bonnet C."/>
            <person name="Boukhgalter B."/>
            <person name="Bourzgui I."/>
            <person name="Brown A."/>
            <person name="Cahill P."/>
            <person name="Channer S."/>
            <person name="Cheshatsang Y."/>
            <person name="Chuda L."/>
            <person name="Citroen M."/>
            <person name="Collymore A."/>
            <person name="Cooke P."/>
            <person name="Costello M."/>
            <person name="D'Aco K."/>
            <person name="Daza R."/>
            <person name="De Haan G."/>
            <person name="DeGray S."/>
            <person name="DeMaso C."/>
            <person name="Dhargay N."/>
            <person name="Dooley K."/>
            <person name="Dooley E."/>
            <person name="Doricent M."/>
            <person name="Dorje P."/>
            <person name="Dorjee K."/>
            <person name="Dupes A."/>
            <person name="Elong R."/>
            <person name="Falk J."/>
            <person name="Farina A."/>
            <person name="Faro S."/>
            <person name="Ferguson D."/>
            <person name="Fisher S."/>
            <person name="Foley C.D."/>
            <person name="Franke A."/>
            <person name="Friedrich D."/>
            <person name="Gadbois L."/>
            <person name="Gearin G."/>
            <person name="Gearin C.R."/>
            <person name="Giannoukos G."/>
            <person name="Goode T."/>
            <person name="Graham J."/>
            <person name="Grandbois E."/>
            <person name="Grewal S."/>
            <person name="Gyaltsen K."/>
            <person name="Hafez N."/>
            <person name="Hagos B."/>
            <person name="Hall J."/>
            <person name="Henson C."/>
            <person name="Hollinger A."/>
            <person name="Honan T."/>
            <person name="Huard M.D."/>
            <person name="Hughes L."/>
            <person name="Hurhula B."/>
            <person name="Husby M.E."/>
            <person name="Kamat A."/>
            <person name="Kanga B."/>
            <person name="Kashin S."/>
            <person name="Khazanovich D."/>
            <person name="Kisner P."/>
            <person name="Lance K."/>
            <person name="Lara M."/>
            <person name="Lee W."/>
            <person name="Lennon N."/>
            <person name="Letendre F."/>
            <person name="LeVine R."/>
            <person name="Lipovsky A."/>
            <person name="Liu X."/>
            <person name="Liu J."/>
            <person name="Liu S."/>
            <person name="Lokyitsang T."/>
            <person name="Lokyitsang Y."/>
            <person name="Lubonja R."/>
            <person name="Lui A."/>
            <person name="MacDonald P."/>
            <person name="Magnisalis V."/>
            <person name="Maru K."/>
            <person name="Matthews C."/>
            <person name="McCusker W."/>
            <person name="McDonough S."/>
            <person name="Mehta T."/>
            <person name="Meldrim J."/>
            <person name="Meneus L."/>
            <person name="Mihai O."/>
            <person name="Mihalev A."/>
            <person name="Mihova T."/>
            <person name="Mittelman R."/>
            <person name="Mlenga V."/>
            <person name="Montmayeur A."/>
            <person name="Mulrain L."/>
            <person name="Navidi A."/>
            <person name="Naylor J."/>
            <person name="Negash T."/>
            <person name="Nguyen T."/>
            <person name="Nguyen N."/>
            <person name="Nicol R."/>
            <person name="Norbu C."/>
            <person name="Norbu N."/>
            <person name="Novod N."/>
            <person name="O'Neill B."/>
            <person name="Osman S."/>
            <person name="Markiewicz E."/>
            <person name="Oyono O.L."/>
            <person name="Patti C."/>
            <person name="Phunkhang P."/>
            <person name="Pierre F."/>
            <person name="Priest M."/>
            <person name="Raghuraman S."/>
            <person name="Rege F."/>
            <person name="Reyes R."/>
            <person name="Rise C."/>
            <person name="Rogov P."/>
            <person name="Ross K."/>
            <person name="Ryan E."/>
            <person name="Settipalli S."/>
            <person name="Shea T."/>
            <person name="Sherpa N."/>
            <person name="Shi L."/>
            <person name="Shih D."/>
            <person name="Sparrow T."/>
            <person name="Spaulding J."/>
            <person name="Stalker J."/>
            <person name="Stange-Thomann N."/>
            <person name="Stavropoulos S."/>
            <person name="Stone C."/>
            <person name="Strader C."/>
            <person name="Tesfaye S."/>
            <person name="Thomson T."/>
            <person name="Thoulutsang Y."/>
            <person name="Thoulutsang D."/>
            <person name="Topham K."/>
            <person name="Topping I."/>
            <person name="Tsamla T."/>
            <person name="Vassiliev H."/>
            <person name="Vo A."/>
            <person name="Wangchuk T."/>
            <person name="Wangdi T."/>
            <person name="Weiand M."/>
            <person name="Wilkinson J."/>
            <person name="Wilson A."/>
            <person name="Yadav S."/>
            <person name="Young G."/>
            <person name="Yu Q."/>
            <person name="Zembek L."/>
            <person name="Zhong D."/>
            <person name="Zimmer A."/>
            <person name="Zwirko Z."/>
            <person name="Jaffe D.B."/>
            <person name="Alvarez P."/>
            <person name="Brockman W."/>
            <person name="Butler J."/>
            <person name="Chin C."/>
            <person name="Gnerre S."/>
            <person name="Grabherr M."/>
            <person name="Kleber M."/>
            <person name="Mauceli E."/>
            <person name="MacCallum I."/>
        </authorList>
    </citation>
    <scope>NUCLEOTIDE SEQUENCE [LARGE SCALE GENOMIC DNA]</scope>
    <source>
        <strain evidence="3">Tai18E2 / Tucson 14021-0261.01</strain>
    </source>
</reference>
<organism evidence="2 3">
    <name type="scientific">Drosophila yakuba</name>
    <name type="common">Fruit fly</name>
    <dbReference type="NCBI Taxonomy" id="7245"/>
    <lineage>
        <taxon>Eukaryota</taxon>
        <taxon>Metazoa</taxon>
        <taxon>Ecdysozoa</taxon>
        <taxon>Arthropoda</taxon>
        <taxon>Hexapoda</taxon>
        <taxon>Insecta</taxon>
        <taxon>Pterygota</taxon>
        <taxon>Neoptera</taxon>
        <taxon>Endopterygota</taxon>
        <taxon>Diptera</taxon>
        <taxon>Brachycera</taxon>
        <taxon>Muscomorpha</taxon>
        <taxon>Ephydroidea</taxon>
        <taxon>Drosophilidae</taxon>
        <taxon>Drosophila</taxon>
        <taxon>Sophophora</taxon>
    </lineage>
</organism>
<keyword evidence="3" id="KW-1185">Reference proteome</keyword>
<accession>B4PSG1</accession>
<gene>
    <name evidence="2" type="primary">Dyak\GE23672</name>
    <name evidence="2" type="synonym">dyak_GLEANR_7439</name>
    <name evidence="2" type="synonym">GE23672</name>
    <name evidence="2" type="ORF">Dyak_GE23672</name>
</gene>
<feature type="region of interest" description="Disordered" evidence="1">
    <location>
        <begin position="65"/>
        <end position="143"/>
    </location>
</feature>
<feature type="compositionally biased region" description="Low complexity" evidence="1">
    <location>
        <begin position="65"/>
        <end position="98"/>
    </location>
</feature>
<dbReference type="EMBL" id="CM000160">
    <property type="protein sequence ID" value="EDW98623.2"/>
    <property type="molecule type" value="Genomic_DNA"/>
</dbReference>
<protein>
    <submittedName>
        <fullName evidence="2">Uncharacterized protein</fullName>
    </submittedName>
</protein>
<evidence type="ECO:0000313" key="3">
    <source>
        <dbReference type="Proteomes" id="UP000002282"/>
    </source>
</evidence>
<dbReference type="KEGG" id="dya:Dyak_GE23672"/>
<sequence length="155" mass="17089">MPIFAEKFRQLSWPHIKPPASQMAFIQARATASGSNSMKAGQLALRILAISLCIWLTSATTTTSTTTTTTDATTTTTTTTDATTTTTTTTASSSSSSSKVHRKRFRIKNLHFSNSRKVRVYRNGNSSSSSSSRKRSGRRVSSRRINRLLRRRNQG</sequence>
<feature type="compositionally biased region" description="Low complexity" evidence="1">
    <location>
        <begin position="121"/>
        <end position="131"/>
    </location>
</feature>
<reference evidence="2 3" key="2">
    <citation type="journal article" date="2007" name="PLoS Biol.">
        <title>Principles of genome evolution in the Drosophila melanogaster species group.</title>
        <authorList>
            <person name="Ranz J.M."/>
            <person name="Maurin D."/>
            <person name="Chan Y.S."/>
            <person name="von Grotthuss M."/>
            <person name="Hillier L.W."/>
            <person name="Roote J."/>
            <person name="Ashburner M."/>
            <person name="Bergman C.M."/>
        </authorList>
    </citation>
    <scope>NUCLEOTIDE SEQUENCE [LARGE SCALE GENOMIC DNA]</scope>
    <source>
        <strain evidence="3">Tai18E2 / Tucson 14021-0261.01</strain>
    </source>
</reference>
<feature type="compositionally biased region" description="Basic residues" evidence="1">
    <location>
        <begin position="132"/>
        <end position="143"/>
    </location>
</feature>
<dbReference type="Proteomes" id="UP000002282">
    <property type="component" value="Chromosome 3R"/>
</dbReference>
<dbReference type="HOGENOM" id="CLU_121606_0_0_1"/>
<evidence type="ECO:0000256" key="1">
    <source>
        <dbReference type="SAM" id="MobiDB-lite"/>
    </source>
</evidence>
<dbReference type="AlphaFoldDB" id="B4PSG1"/>
<feature type="compositionally biased region" description="Basic residues" evidence="1">
    <location>
        <begin position="99"/>
        <end position="120"/>
    </location>
</feature>
<name>B4PSG1_DROYA</name>
<evidence type="ECO:0000313" key="2">
    <source>
        <dbReference type="EMBL" id="EDW98623.2"/>
    </source>
</evidence>
<dbReference type="Pfam" id="PF21827">
    <property type="entry name" value="New_glue"/>
    <property type="match status" value="1"/>
</dbReference>
<dbReference type="OrthoDB" id="10624153at2759"/>
<proteinExistence type="predicted"/>